<organism evidence="1 2">
    <name type="scientific">Nocardioides zeae</name>
    <dbReference type="NCBI Taxonomy" id="1457234"/>
    <lineage>
        <taxon>Bacteria</taxon>
        <taxon>Bacillati</taxon>
        <taxon>Actinomycetota</taxon>
        <taxon>Actinomycetes</taxon>
        <taxon>Propionibacteriales</taxon>
        <taxon>Nocardioidaceae</taxon>
        <taxon>Nocardioides</taxon>
    </lineage>
</organism>
<sequence>MSRPVLAAMARRLDLPVERLALLEAYDDADLTVLDDAISLAIRAEDRAVADGLEQAVRFVPRPLRGRARALVFGSGRG</sequence>
<gene>
    <name evidence="1" type="ORF">G3T38_08320</name>
</gene>
<name>A0A6P0HJ35_9ACTN</name>
<proteinExistence type="predicted"/>
<dbReference type="Proteomes" id="UP000468687">
    <property type="component" value="Unassembled WGS sequence"/>
</dbReference>
<dbReference type="RefSeq" id="WP_163771837.1">
    <property type="nucleotide sequence ID" value="NZ_JAAGXA010000005.1"/>
</dbReference>
<dbReference type="EMBL" id="JAAGXA010000005">
    <property type="protein sequence ID" value="NEN78280.1"/>
    <property type="molecule type" value="Genomic_DNA"/>
</dbReference>
<evidence type="ECO:0000313" key="1">
    <source>
        <dbReference type="EMBL" id="NEN78280.1"/>
    </source>
</evidence>
<dbReference type="AlphaFoldDB" id="A0A6P0HJ35"/>
<keyword evidence="2" id="KW-1185">Reference proteome</keyword>
<comment type="caution">
    <text evidence="1">The sequence shown here is derived from an EMBL/GenBank/DDBJ whole genome shotgun (WGS) entry which is preliminary data.</text>
</comment>
<accession>A0A6P0HJ35</accession>
<reference evidence="1 2" key="1">
    <citation type="journal article" date="2014" name="Int. J. Syst. Evol. Microbiol.">
        <title>Nocardioides zeae sp. nov., isolated from the stem of Zea mays.</title>
        <authorList>
            <person name="Glaeser S.P."/>
            <person name="McInroy J.A."/>
            <person name="Busse H.J."/>
            <person name="Kampfer P."/>
        </authorList>
    </citation>
    <scope>NUCLEOTIDE SEQUENCE [LARGE SCALE GENOMIC DNA]</scope>
    <source>
        <strain evidence="1 2">JCM 30728</strain>
    </source>
</reference>
<protein>
    <submittedName>
        <fullName evidence="1">Uncharacterized protein</fullName>
    </submittedName>
</protein>
<evidence type="ECO:0000313" key="2">
    <source>
        <dbReference type="Proteomes" id="UP000468687"/>
    </source>
</evidence>